<sequence length="1204" mass="129028">MSLVVDPDFIIHSLRLAYLRRIDDHLGPRVITFPFNSSDSKPSTSLNRQVAGPSHQVYGIDSHVVVAGLTDPSLHPEIDSVHSPKPLGGSDSFGLSTPGPSRNVHHQDDASSSFANAKVGSGLRYTQTIYGPGRTGALGMRVSGRRAAAVGSESSNDATGSREYNPSSSHLRTMSGNRRYHDSSSANLPAPGRRSMDSATPSRSSRMAIPEFEFQAATAEDVGSRLRQASGGPFSAGAHHKLRKTSLDEQRLRHRIEETEEDHLHVDSSGSVSVMNLSPSDGDISTPSPAVSADTSASTSGSTSNEADATVTSPVKLAQNPIEPSEVREAHHRDSAVTLKGESSGELKHLVRRRSASEGTNGLLSVAAGFTTASVGEVVQPFDTERGEGIERERNQMAVVPRVILDPEVSDEDVDEAPLQSNSKSSADDLINSSSSDDNDGPPSRPEPTKPVSMGEGNPKPVFRPRPRRAVIDTAFLNQMFGQKAKDLKPVEARLEDKKPPNPSTQELQPSQLHSDSSDVEALSPASRSARLPSDTHSALGGDAESSTGSNAFASSIGSPDSLQIGSVDLPNISAPMMSRSPPLENFGDSNSREYNDGSAVHAADDSEDGDEADRGALTARSSPNALERTALGLKKNAGSVNTDDRRASHSNQAMASHSNQERRMRGRLDAASSADQGRPKRKAGARSRSKARTQAQNEWFTSLKSDPATVASRHAQQPKVSALSAILKKQDSAPANAFATFYAGISGRSGSSPSMTVEVFFPFARPVQDARTGSIKPSGALSVDPKRKSMKLNVRKDASMEELIGYSLYCYVEEGWKPEIDNGNLSEEEQEVRLTTIGWALRIVEDGEVDDDYPAIDRSLTVEKFGGDEFAVVEATPGQIQQNREANSHIQRRPSRITAAGGGMLVGGGGGGGGGTKKGPWESQLGLAPPQAIQGHAARLLAAQTAGAPAGSLISVQGTPIFTSSALSRSAMGPSSASIFLRVLVTPNMEVRYKTTLQVPSDMYLADVLEMICKKRQLAHADEWALIVPDKSVVVPLDRTVESLQGNHDLALVKRSSLGLQGGAGALSSQSTNPNASIFKRFSEPNDQPRYNKALDIASPYKTYTVNRKTPMFVGRHERILTLDGDWIHIMPADSRAFQTKATSFHISSVASCKQSSKLPTGFKILVWRENPRDTKRYDFEAEDRRQAAEIVKEVNTLKSQSA</sequence>
<dbReference type="Proteomes" id="UP000245626">
    <property type="component" value="Unassembled WGS sequence"/>
</dbReference>
<name>A0ACD0NW22_9BASI</name>
<evidence type="ECO:0000313" key="1">
    <source>
        <dbReference type="EMBL" id="PWN49987.1"/>
    </source>
</evidence>
<dbReference type="EMBL" id="KZ819982">
    <property type="protein sequence ID" value="PWN49987.1"/>
    <property type="molecule type" value="Genomic_DNA"/>
</dbReference>
<gene>
    <name evidence="1" type="ORF">IE53DRAFT_362725</name>
</gene>
<organism evidence="1 2">
    <name type="scientific">Violaceomyces palustris</name>
    <dbReference type="NCBI Taxonomy" id="1673888"/>
    <lineage>
        <taxon>Eukaryota</taxon>
        <taxon>Fungi</taxon>
        <taxon>Dikarya</taxon>
        <taxon>Basidiomycota</taxon>
        <taxon>Ustilaginomycotina</taxon>
        <taxon>Ustilaginomycetes</taxon>
        <taxon>Violaceomycetales</taxon>
        <taxon>Violaceomycetaceae</taxon>
        <taxon>Violaceomyces</taxon>
    </lineage>
</organism>
<proteinExistence type="predicted"/>
<keyword evidence="2" id="KW-1185">Reference proteome</keyword>
<evidence type="ECO:0000313" key="2">
    <source>
        <dbReference type="Proteomes" id="UP000245626"/>
    </source>
</evidence>
<reference evidence="1 2" key="1">
    <citation type="journal article" date="2018" name="Mol. Biol. Evol.">
        <title>Broad Genomic Sampling Reveals a Smut Pathogenic Ancestry of the Fungal Clade Ustilaginomycotina.</title>
        <authorList>
            <person name="Kijpornyongpan T."/>
            <person name="Mondo S.J."/>
            <person name="Barry K."/>
            <person name="Sandor L."/>
            <person name="Lee J."/>
            <person name="Lipzen A."/>
            <person name="Pangilinan J."/>
            <person name="LaButti K."/>
            <person name="Hainaut M."/>
            <person name="Henrissat B."/>
            <person name="Grigoriev I.V."/>
            <person name="Spatafora J.W."/>
            <person name="Aime M.C."/>
        </authorList>
    </citation>
    <scope>NUCLEOTIDE SEQUENCE [LARGE SCALE GENOMIC DNA]</scope>
    <source>
        <strain evidence="1 2">SA 807</strain>
    </source>
</reference>
<protein>
    <submittedName>
        <fullName evidence="1">Uncharacterized protein</fullName>
    </submittedName>
</protein>
<accession>A0ACD0NW22</accession>